<sequence length="114" mass="12704">MGKGLKYTKYFAAVVCILTVQVVYGSFTGNSDGSKDKFSLKNLSSVSKAYSLSSLRINTFHYKGTTELSQQNTGDQIQVTSMIRLERGNTTFIYPYKYSVKVPRFVTPKAPTAH</sequence>
<dbReference type="EMBL" id="CP042435">
    <property type="protein sequence ID" value="QEC67001.1"/>
    <property type="molecule type" value="Genomic_DNA"/>
</dbReference>
<evidence type="ECO:0000313" key="2">
    <source>
        <dbReference type="Proteomes" id="UP000321533"/>
    </source>
</evidence>
<accession>A0A5B8V847</accession>
<gene>
    <name evidence="1" type="ORF">FRZ67_06715</name>
</gene>
<protein>
    <submittedName>
        <fullName evidence="1">Uncharacterized protein</fullName>
    </submittedName>
</protein>
<proteinExistence type="predicted"/>
<dbReference type="KEGG" id="pgin:FRZ67_06715"/>
<organism evidence="1 2">
    <name type="scientific">Panacibacter ginsenosidivorans</name>
    <dbReference type="NCBI Taxonomy" id="1813871"/>
    <lineage>
        <taxon>Bacteria</taxon>
        <taxon>Pseudomonadati</taxon>
        <taxon>Bacteroidota</taxon>
        <taxon>Chitinophagia</taxon>
        <taxon>Chitinophagales</taxon>
        <taxon>Chitinophagaceae</taxon>
        <taxon>Panacibacter</taxon>
    </lineage>
</organism>
<dbReference type="Proteomes" id="UP000321533">
    <property type="component" value="Chromosome"/>
</dbReference>
<keyword evidence="2" id="KW-1185">Reference proteome</keyword>
<reference evidence="1 2" key="1">
    <citation type="journal article" date="2016" name="Int. J. Syst. Evol. Microbiol.">
        <title>Panacibacter ginsenosidivorans gen. nov., sp. nov., with ginsenoside converting activity isolated from soil of a ginseng field.</title>
        <authorList>
            <person name="Siddiqi M.Z."/>
            <person name="Muhammad Shafi S."/>
            <person name="Choi K.D."/>
            <person name="Im W.T."/>
        </authorList>
    </citation>
    <scope>NUCLEOTIDE SEQUENCE [LARGE SCALE GENOMIC DNA]</scope>
    <source>
        <strain evidence="1 2">Gsoil1550</strain>
    </source>
</reference>
<dbReference type="OrthoDB" id="678082at2"/>
<name>A0A5B8V847_9BACT</name>
<evidence type="ECO:0000313" key="1">
    <source>
        <dbReference type="EMBL" id="QEC67001.1"/>
    </source>
</evidence>
<dbReference type="AlphaFoldDB" id="A0A5B8V847"/>
<dbReference type="RefSeq" id="WP_147188801.1">
    <property type="nucleotide sequence ID" value="NZ_CP042435.1"/>
</dbReference>